<keyword evidence="2" id="KW-1185">Reference proteome</keyword>
<organism evidence="1 2">
    <name type="scientific">Nocardioides bizhenqiangii</name>
    <dbReference type="NCBI Taxonomy" id="3095076"/>
    <lineage>
        <taxon>Bacteria</taxon>
        <taxon>Bacillati</taxon>
        <taxon>Actinomycetota</taxon>
        <taxon>Actinomycetes</taxon>
        <taxon>Propionibacteriales</taxon>
        <taxon>Nocardioidaceae</taxon>
        <taxon>Nocardioides</taxon>
    </lineage>
</organism>
<proteinExistence type="predicted"/>
<dbReference type="RefSeq" id="WP_322938289.1">
    <property type="nucleotide sequence ID" value="NZ_CP141059.1"/>
</dbReference>
<accession>A0ABZ0ZVX5</accession>
<evidence type="ECO:0008006" key="3">
    <source>
        <dbReference type="Google" id="ProtNLM"/>
    </source>
</evidence>
<evidence type="ECO:0000313" key="2">
    <source>
        <dbReference type="Proteomes" id="UP001327225"/>
    </source>
</evidence>
<dbReference type="Proteomes" id="UP001327225">
    <property type="component" value="Chromosome"/>
</dbReference>
<dbReference type="InterPro" id="IPR027417">
    <property type="entry name" value="P-loop_NTPase"/>
</dbReference>
<dbReference type="Gene3D" id="3.40.50.300">
    <property type="entry name" value="P-loop containing nucleotide triphosphate hydrolases"/>
    <property type="match status" value="1"/>
</dbReference>
<reference evidence="2" key="1">
    <citation type="submission" date="2023-12" db="EMBL/GenBank/DDBJ databases">
        <title>Novel species in genus Nocardioides.</title>
        <authorList>
            <person name="Zhou H."/>
        </authorList>
    </citation>
    <scope>NUCLEOTIDE SEQUENCE [LARGE SCALE GENOMIC DNA]</scope>
    <source>
        <strain evidence="2">HM61</strain>
    </source>
</reference>
<dbReference type="EMBL" id="CP141059">
    <property type="protein sequence ID" value="WQQ28084.1"/>
    <property type="molecule type" value="Genomic_DNA"/>
</dbReference>
<name>A0ABZ0ZVX5_9ACTN</name>
<evidence type="ECO:0000313" key="1">
    <source>
        <dbReference type="EMBL" id="WQQ28084.1"/>
    </source>
</evidence>
<protein>
    <recommendedName>
        <fullName evidence="3">Sulfotransferase family protein</fullName>
    </recommendedName>
</protein>
<dbReference type="SUPFAM" id="SSF52540">
    <property type="entry name" value="P-loop containing nucleoside triphosphate hydrolases"/>
    <property type="match status" value="1"/>
</dbReference>
<gene>
    <name evidence="1" type="ORF">SHK19_07585</name>
</gene>
<sequence>MVAAPSSGPARVVVHIGMGKTGTSSVQYLLAANRDVLTAHGVLFPRVPGRARHTRLGLAVKPDDELTRTPAWHRIGQPIPRRFRRRFRRKLLAEIAAAEAHTVLFSDEALWGLNEEALLRLRELVAEIGGRVRVVAYLRRQDDHLASLYQQEVKVGETRRIDEWVSLSGLAGHDYHARLSAWRDLFGPDELVVRRFERSAFVDGSLYADFLDAAGIDIAVPELAPAETRNPSLDAETIEFLRILNLHRVGEGAESWLINNLEVVERLRQHEPGETLTLPDATLDRVVERWQDSNRATARDFLGDPDGVLFREPRRHAGTITEQRLDPARVDYFARLVGLSADVSASLRDIAARESVR</sequence>